<evidence type="ECO:0000256" key="4">
    <source>
        <dbReference type="ARBA" id="ARBA00022692"/>
    </source>
</evidence>
<dbReference type="GO" id="GO:0140359">
    <property type="term" value="F:ABC-type transporter activity"/>
    <property type="evidence" value="ECO:0007669"/>
    <property type="project" value="InterPro"/>
</dbReference>
<dbReference type="InterPro" id="IPR050352">
    <property type="entry name" value="ABCG_transporters"/>
</dbReference>
<evidence type="ECO:0000256" key="9">
    <source>
        <dbReference type="SAM" id="Phobius"/>
    </source>
</evidence>
<feature type="transmembrane region" description="Helical" evidence="9">
    <location>
        <begin position="627"/>
        <end position="647"/>
    </location>
</feature>
<dbReference type="Pfam" id="PF01061">
    <property type="entry name" value="ABC2_membrane"/>
    <property type="match status" value="1"/>
</dbReference>
<dbReference type="GO" id="GO:0016887">
    <property type="term" value="F:ATP hydrolysis activity"/>
    <property type="evidence" value="ECO:0007669"/>
    <property type="project" value="InterPro"/>
</dbReference>
<proteinExistence type="evidence at transcript level"/>
<dbReference type="PANTHER" id="PTHR48041">
    <property type="entry name" value="ABC TRANSPORTER G FAMILY MEMBER 28"/>
    <property type="match status" value="1"/>
</dbReference>
<evidence type="ECO:0000256" key="3">
    <source>
        <dbReference type="ARBA" id="ARBA00022448"/>
    </source>
</evidence>
<dbReference type="InterPro" id="IPR043926">
    <property type="entry name" value="ABCG_dom"/>
</dbReference>
<organism evidence="11">
    <name type="scientific">Tribolium castaneum</name>
    <name type="common">Red flour beetle</name>
    <dbReference type="NCBI Taxonomy" id="7070"/>
    <lineage>
        <taxon>Eukaryota</taxon>
        <taxon>Metazoa</taxon>
        <taxon>Ecdysozoa</taxon>
        <taxon>Arthropoda</taxon>
        <taxon>Hexapoda</taxon>
        <taxon>Insecta</taxon>
        <taxon>Pterygota</taxon>
        <taxon>Neoptera</taxon>
        <taxon>Endopterygota</taxon>
        <taxon>Coleoptera</taxon>
        <taxon>Polyphaga</taxon>
        <taxon>Cucujiformia</taxon>
        <taxon>Tenebrionidae</taxon>
        <taxon>Tenebrionidae incertae sedis</taxon>
        <taxon>Tribolium</taxon>
    </lineage>
</organism>
<name>A0A0K0LSP5_TRICA</name>
<dbReference type="PROSITE" id="PS00211">
    <property type="entry name" value="ABC_TRANSPORTER_1"/>
    <property type="match status" value="1"/>
</dbReference>
<accession>A0A0K0LSP5</accession>
<dbReference type="SUPFAM" id="SSF52540">
    <property type="entry name" value="P-loop containing nucleoside triphosphate hydrolases"/>
    <property type="match status" value="1"/>
</dbReference>
<evidence type="ECO:0000259" key="10">
    <source>
        <dbReference type="PROSITE" id="PS50893"/>
    </source>
</evidence>
<dbReference type="InterPro" id="IPR003439">
    <property type="entry name" value="ABC_transporter-like_ATP-bd"/>
</dbReference>
<dbReference type="CTD" id="20837"/>
<comment type="subcellular location">
    <subcellularLocation>
        <location evidence="1">Membrane</location>
        <topology evidence="1">Multi-pass membrane protein</topology>
    </subcellularLocation>
</comment>
<dbReference type="FunFam" id="3.40.50.300:FF:001581">
    <property type="entry name" value="Blast:Protein scarlet"/>
    <property type="match status" value="1"/>
</dbReference>
<feature type="transmembrane region" description="Helical" evidence="9">
    <location>
        <begin position="541"/>
        <end position="560"/>
    </location>
</feature>
<feature type="domain" description="ABC transporter" evidence="10">
    <location>
        <begin position="54"/>
        <end position="302"/>
    </location>
</feature>
<dbReference type="GeneID" id="657125"/>
<keyword evidence="3" id="KW-0813">Transport</keyword>
<dbReference type="KEGG" id="tca:657125"/>
<dbReference type="Pfam" id="PF00005">
    <property type="entry name" value="ABC_tran"/>
    <property type="match status" value="1"/>
</dbReference>
<keyword evidence="6" id="KW-0067">ATP-binding</keyword>
<dbReference type="GO" id="GO:0016020">
    <property type="term" value="C:membrane"/>
    <property type="evidence" value="ECO:0007669"/>
    <property type="project" value="UniProtKB-SubCell"/>
</dbReference>
<sequence>MASDEEGTQLSPLNTSWRNFGTNESSGIFGESDQFTRKIRTYSQWSPMEEGVTLAWNDVSVYIQTKKNGKTTCKRIINGVTGAVKAGSLVALMGASGAGKSTLMSTLAHRITGGAFVEGDVLINGRPIGNYMKYISGFMHQEDIFIGSLTVSEHMNIMARLKLDRKTTQQERNSKIHEILKSLGLTKCLNTRIGINGESKVLSGGEKKRLAFATELLTDPPILFCDEPTTGLDSYSAQKIVTMMNTMASSGKTILCTIHQPSSDIFAMFSQLILMADGRIAFIGSAASALDFFQKAGYRCPTSYNPADFFIKTLATTPGFEENSKQCIKRICDYFAVSDYNKEVNVVVQYEFHMGRAVESKIYKLRTNFNEMFFWQKLYWLTYRWFLDLWRDPTLQATKISEKIVIGIMIGLCYLGTDFTTQVGIQNVEGIIFLLVSENTFTPMYSILDEFPQKYPLFLREYNSGLYSSFLYFLSRIMAMLPGLIIEPILFVIIVYWLSGLRATTYAFLMTTLAGILTLNSAAACGIFFSNAFDSVPAAMAYLVPFDYVLMLTSGVFVKLSTLPRVFSWTKYLSWLMYSTESISTVQWNGIKNITCDISDQEIPCLTADTQVLEKYSFSEDNLSRDLWSMLFLCIIFHCLSFICLWLKIRKR</sequence>
<dbReference type="InterPro" id="IPR003593">
    <property type="entry name" value="AAA+_ATPase"/>
</dbReference>
<dbReference type="EMBL" id="KP120763">
    <property type="protein sequence ID" value="AJD07060.1"/>
    <property type="molecule type" value="mRNA"/>
</dbReference>
<evidence type="ECO:0000256" key="7">
    <source>
        <dbReference type="ARBA" id="ARBA00022989"/>
    </source>
</evidence>
<evidence type="ECO:0000256" key="6">
    <source>
        <dbReference type="ARBA" id="ARBA00022840"/>
    </source>
</evidence>
<dbReference type="SMART" id="SM00382">
    <property type="entry name" value="AAA"/>
    <property type="match status" value="1"/>
</dbReference>
<dbReference type="InterPro" id="IPR027417">
    <property type="entry name" value="P-loop_NTPase"/>
</dbReference>
<dbReference type="GO" id="GO:0005524">
    <property type="term" value="F:ATP binding"/>
    <property type="evidence" value="ECO:0007669"/>
    <property type="project" value="UniProtKB-KW"/>
</dbReference>
<feature type="transmembrane region" description="Helical" evidence="9">
    <location>
        <begin position="505"/>
        <end position="529"/>
    </location>
</feature>
<keyword evidence="8 9" id="KW-0472">Membrane</keyword>
<evidence type="ECO:0000256" key="8">
    <source>
        <dbReference type="ARBA" id="ARBA00023136"/>
    </source>
</evidence>
<dbReference type="AlphaFoldDB" id="A0A0K0LSP5"/>
<evidence type="ECO:0000256" key="2">
    <source>
        <dbReference type="ARBA" id="ARBA00005814"/>
    </source>
</evidence>
<evidence type="ECO:0000313" key="11">
    <source>
        <dbReference type="EMBL" id="AJD07060.1"/>
    </source>
</evidence>
<keyword evidence="5" id="KW-0547">Nucleotide-binding</keyword>
<dbReference type="Pfam" id="PF19055">
    <property type="entry name" value="ABC2_membrane_7"/>
    <property type="match status" value="1"/>
</dbReference>
<reference evidence="11" key="1">
    <citation type="journal article" date="2015" name="Genetics">
        <title>The ABCs of eye color in Tribolium castaneum: orthologs of the Drosophila white, scarlet, and brown Genes.</title>
        <authorList>
            <person name="Grubbs N."/>
            <person name="Haas S."/>
            <person name="Beeman R.W."/>
            <person name="Lorenzen M.D."/>
        </authorList>
    </citation>
    <scope>NUCLEOTIDE SEQUENCE</scope>
</reference>
<evidence type="ECO:0000256" key="5">
    <source>
        <dbReference type="ARBA" id="ARBA00022741"/>
    </source>
</evidence>
<evidence type="ECO:0000256" key="1">
    <source>
        <dbReference type="ARBA" id="ARBA00004141"/>
    </source>
</evidence>
<dbReference type="PANTHER" id="PTHR48041:SF139">
    <property type="entry name" value="PROTEIN SCARLET"/>
    <property type="match status" value="1"/>
</dbReference>
<keyword evidence="7 9" id="KW-1133">Transmembrane helix</keyword>
<feature type="transmembrane region" description="Helical" evidence="9">
    <location>
        <begin position="477"/>
        <end position="499"/>
    </location>
</feature>
<comment type="similarity">
    <text evidence="2">Belongs to the ABC transporter superfamily. ABCG family. Eye pigment precursor importer (TC 3.A.1.204) subfamily.</text>
</comment>
<dbReference type="InterPro" id="IPR013525">
    <property type="entry name" value="ABC2_TM"/>
</dbReference>
<dbReference type="OrthoDB" id="66620at2759"/>
<dbReference type="PROSITE" id="PS50893">
    <property type="entry name" value="ABC_TRANSPORTER_2"/>
    <property type="match status" value="1"/>
</dbReference>
<dbReference type="InterPro" id="IPR017871">
    <property type="entry name" value="ABC_transporter-like_CS"/>
</dbReference>
<keyword evidence="4 9" id="KW-0812">Transmembrane</keyword>
<protein>
    <submittedName>
        <fullName evidence="11">Scarlet</fullName>
    </submittedName>
</protein>
<dbReference type="RefSeq" id="NP_001306193.1">
    <property type="nucleotide sequence ID" value="NM_001319264.1"/>
</dbReference>
<dbReference type="Gene3D" id="3.40.50.300">
    <property type="entry name" value="P-loop containing nucleotide triphosphate hydrolases"/>
    <property type="match status" value="1"/>
</dbReference>